<evidence type="ECO:0000256" key="1">
    <source>
        <dbReference type="ARBA" id="ARBA00010641"/>
    </source>
</evidence>
<gene>
    <name evidence="9" type="ORF">GRQ65_21870</name>
</gene>
<organism evidence="9 10">
    <name type="scientific">Nocardioides flavescens</name>
    <dbReference type="NCBI Taxonomy" id="2691959"/>
    <lineage>
        <taxon>Bacteria</taxon>
        <taxon>Bacillati</taxon>
        <taxon>Actinomycetota</taxon>
        <taxon>Actinomycetes</taxon>
        <taxon>Propionibacteriales</taxon>
        <taxon>Nocardioidaceae</taxon>
        <taxon>Nocardioides</taxon>
    </lineage>
</organism>
<comment type="similarity">
    <text evidence="1 6">Belongs to the sigma-70 factor family. ECF subfamily.</text>
</comment>
<proteinExistence type="inferred from homology"/>
<reference evidence="9 10" key="1">
    <citation type="submission" date="2019-12" db="EMBL/GenBank/DDBJ databases">
        <authorList>
            <person name="Kun Z."/>
        </authorList>
    </citation>
    <scope>NUCLEOTIDE SEQUENCE [LARGE SCALE GENOMIC DNA]</scope>
    <source>
        <strain evidence="9 10">YIM 123512</strain>
    </source>
</reference>
<dbReference type="Proteomes" id="UP000473325">
    <property type="component" value="Unassembled WGS sequence"/>
</dbReference>
<comment type="caution">
    <text evidence="9">The sequence shown here is derived from an EMBL/GenBank/DDBJ whole genome shotgun (WGS) entry which is preliminary data.</text>
</comment>
<dbReference type="Pfam" id="PF04542">
    <property type="entry name" value="Sigma70_r2"/>
    <property type="match status" value="1"/>
</dbReference>
<dbReference type="InterPro" id="IPR036388">
    <property type="entry name" value="WH-like_DNA-bd_sf"/>
</dbReference>
<keyword evidence="4 6" id="KW-0238">DNA-binding</keyword>
<keyword evidence="10" id="KW-1185">Reference proteome</keyword>
<evidence type="ECO:0000256" key="2">
    <source>
        <dbReference type="ARBA" id="ARBA00023015"/>
    </source>
</evidence>
<evidence type="ECO:0000256" key="4">
    <source>
        <dbReference type="ARBA" id="ARBA00023125"/>
    </source>
</evidence>
<dbReference type="InterPro" id="IPR007630">
    <property type="entry name" value="RNA_pol_sigma70_r4"/>
</dbReference>
<evidence type="ECO:0000256" key="5">
    <source>
        <dbReference type="ARBA" id="ARBA00023163"/>
    </source>
</evidence>
<dbReference type="InterPro" id="IPR014284">
    <property type="entry name" value="RNA_pol_sigma-70_dom"/>
</dbReference>
<dbReference type="InterPro" id="IPR007627">
    <property type="entry name" value="RNA_pol_sigma70_r2"/>
</dbReference>
<keyword evidence="3 6" id="KW-0731">Sigma factor</keyword>
<dbReference type="Gene3D" id="1.10.1740.10">
    <property type="match status" value="1"/>
</dbReference>
<protein>
    <recommendedName>
        <fullName evidence="6">RNA polymerase sigma factor</fullName>
    </recommendedName>
</protein>
<dbReference type="GO" id="GO:0003677">
    <property type="term" value="F:DNA binding"/>
    <property type="evidence" value="ECO:0007669"/>
    <property type="project" value="UniProtKB-KW"/>
</dbReference>
<evidence type="ECO:0000313" key="10">
    <source>
        <dbReference type="Proteomes" id="UP000473325"/>
    </source>
</evidence>
<feature type="domain" description="RNA polymerase sigma-70 region 4" evidence="8">
    <location>
        <begin position="130"/>
        <end position="178"/>
    </location>
</feature>
<dbReference type="GO" id="GO:0016987">
    <property type="term" value="F:sigma factor activity"/>
    <property type="evidence" value="ECO:0007669"/>
    <property type="project" value="UniProtKB-KW"/>
</dbReference>
<dbReference type="InterPro" id="IPR013324">
    <property type="entry name" value="RNA_pol_sigma_r3/r4-like"/>
</dbReference>
<dbReference type="AlphaFoldDB" id="A0A6L7F4J8"/>
<dbReference type="InterPro" id="IPR013325">
    <property type="entry name" value="RNA_pol_sigma_r2"/>
</dbReference>
<dbReference type="NCBIfam" id="NF007227">
    <property type="entry name" value="PRK09645.1"/>
    <property type="match status" value="1"/>
</dbReference>
<dbReference type="GO" id="GO:0006352">
    <property type="term" value="P:DNA-templated transcription initiation"/>
    <property type="evidence" value="ECO:0007669"/>
    <property type="project" value="InterPro"/>
</dbReference>
<dbReference type="InterPro" id="IPR000838">
    <property type="entry name" value="RNA_pol_sigma70_ECF_CS"/>
</dbReference>
<keyword evidence="2 6" id="KW-0805">Transcription regulation</keyword>
<dbReference type="NCBIfam" id="TIGR02937">
    <property type="entry name" value="sigma70-ECF"/>
    <property type="match status" value="1"/>
</dbReference>
<evidence type="ECO:0000259" key="7">
    <source>
        <dbReference type="Pfam" id="PF04542"/>
    </source>
</evidence>
<feature type="domain" description="RNA polymerase sigma-70 region 2" evidence="7">
    <location>
        <begin position="32"/>
        <end position="98"/>
    </location>
</feature>
<dbReference type="Gene3D" id="1.10.10.10">
    <property type="entry name" value="Winged helix-like DNA-binding domain superfamily/Winged helix DNA-binding domain"/>
    <property type="match status" value="1"/>
</dbReference>
<evidence type="ECO:0000259" key="8">
    <source>
        <dbReference type="Pfam" id="PF04545"/>
    </source>
</evidence>
<dbReference type="EMBL" id="WUEK01000020">
    <property type="protein sequence ID" value="MXG92198.1"/>
    <property type="molecule type" value="Genomic_DNA"/>
</dbReference>
<evidence type="ECO:0000256" key="3">
    <source>
        <dbReference type="ARBA" id="ARBA00023082"/>
    </source>
</evidence>
<dbReference type="PANTHER" id="PTHR43133">
    <property type="entry name" value="RNA POLYMERASE ECF-TYPE SIGMA FACTO"/>
    <property type="match status" value="1"/>
</dbReference>
<dbReference type="PROSITE" id="PS01063">
    <property type="entry name" value="SIGMA70_ECF"/>
    <property type="match status" value="1"/>
</dbReference>
<sequence length="189" mass="21146">MRRQGEPPAAPVRGEDVEPVASDQAQLMQQLHDEHASALFGFCLHLTGDRLRAEDVAQETLLRAWQRPSVLDASRGSVRSWLFTVARNLVIDEWRSKRHQNEHSTDDLPEPGDPVDQTDALLQSWVVAEALTQLSPEHRAVLLECYYRGRSVAEASRRLGVPEGTVKSRTHYALRALRLALEELGVAAP</sequence>
<evidence type="ECO:0000256" key="6">
    <source>
        <dbReference type="RuleBase" id="RU000716"/>
    </source>
</evidence>
<dbReference type="SUPFAM" id="SSF88946">
    <property type="entry name" value="Sigma2 domain of RNA polymerase sigma factors"/>
    <property type="match status" value="1"/>
</dbReference>
<keyword evidence="5 6" id="KW-0804">Transcription</keyword>
<dbReference type="SUPFAM" id="SSF88659">
    <property type="entry name" value="Sigma3 and sigma4 domains of RNA polymerase sigma factors"/>
    <property type="match status" value="1"/>
</dbReference>
<accession>A0A6L7F4J8</accession>
<name>A0A6L7F4J8_9ACTN</name>
<dbReference type="CDD" id="cd06171">
    <property type="entry name" value="Sigma70_r4"/>
    <property type="match status" value="1"/>
</dbReference>
<dbReference type="Pfam" id="PF04545">
    <property type="entry name" value="Sigma70_r4"/>
    <property type="match status" value="1"/>
</dbReference>
<dbReference type="InterPro" id="IPR039425">
    <property type="entry name" value="RNA_pol_sigma-70-like"/>
</dbReference>
<dbReference type="PANTHER" id="PTHR43133:SF52">
    <property type="entry name" value="ECF RNA POLYMERASE SIGMA FACTOR SIGL"/>
    <property type="match status" value="1"/>
</dbReference>
<evidence type="ECO:0000313" key="9">
    <source>
        <dbReference type="EMBL" id="MXG92198.1"/>
    </source>
</evidence>